<dbReference type="AlphaFoldDB" id="A0A9D4JYG3"/>
<evidence type="ECO:0000256" key="1">
    <source>
        <dbReference type="SAM" id="MobiDB-lite"/>
    </source>
</evidence>
<reference evidence="2" key="2">
    <citation type="submission" date="2020-11" db="EMBL/GenBank/DDBJ databases">
        <authorList>
            <person name="McCartney M.A."/>
            <person name="Auch B."/>
            <person name="Kono T."/>
            <person name="Mallez S."/>
            <person name="Becker A."/>
            <person name="Gohl D.M."/>
            <person name="Silverstein K.A.T."/>
            <person name="Koren S."/>
            <person name="Bechman K.B."/>
            <person name="Herman A."/>
            <person name="Abrahante J.E."/>
            <person name="Garbe J."/>
        </authorList>
    </citation>
    <scope>NUCLEOTIDE SEQUENCE</scope>
    <source>
        <strain evidence="2">Duluth1</strain>
        <tissue evidence="2">Whole animal</tissue>
    </source>
</reference>
<dbReference type="EMBL" id="JAIWYP010000005">
    <property type="protein sequence ID" value="KAH3824898.1"/>
    <property type="molecule type" value="Genomic_DNA"/>
</dbReference>
<evidence type="ECO:0000313" key="3">
    <source>
        <dbReference type="Proteomes" id="UP000828390"/>
    </source>
</evidence>
<feature type="compositionally biased region" description="Low complexity" evidence="1">
    <location>
        <begin position="24"/>
        <end position="36"/>
    </location>
</feature>
<evidence type="ECO:0000313" key="2">
    <source>
        <dbReference type="EMBL" id="KAH3824898.1"/>
    </source>
</evidence>
<gene>
    <name evidence="2" type="ORF">DPMN_126756</name>
</gene>
<feature type="compositionally biased region" description="Low complexity" evidence="1">
    <location>
        <begin position="43"/>
        <end position="64"/>
    </location>
</feature>
<feature type="region of interest" description="Disordered" evidence="1">
    <location>
        <begin position="1"/>
        <end position="64"/>
    </location>
</feature>
<name>A0A9D4JYG3_DREPO</name>
<reference evidence="2" key="1">
    <citation type="journal article" date="2019" name="bioRxiv">
        <title>The Genome of the Zebra Mussel, Dreissena polymorpha: A Resource for Invasive Species Research.</title>
        <authorList>
            <person name="McCartney M.A."/>
            <person name="Auch B."/>
            <person name="Kono T."/>
            <person name="Mallez S."/>
            <person name="Zhang Y."/>
            <person name="Obille A."/>
            <person name="Becker A."/>
            <person name="Abrahante J.E."/>
            <person name="Garbe J."/>
            <person name="Badalamenti J.P."/>
            <person name="Herman A."/>
            <person name="Mangelson H."/>
            <person name="Liachko I."/>
            <person name="Sullivan S."/>
            <person name="Sone E.D."/>
            <person name="Koren S."/>
            <person name="Silverstein K.A.T."/>
            <person name="Beckman K.B."/>
            <person name="Gohl D.M."/>
        </authorList>
    </citation>
    <scope>NUCLEOTIDE SEQUENCE</scope>
    <source>
        <strain evidence="2">Duluth1</strain>
        <tissue evidence="2">Whole animal</tissue>
    </source>
</reference>
<protein>
    <submittedName>
        <fullName evidence="2">Uncharacterized protein</fullName>
    </submittedName>
</protein>
<keyword evidence="3" id="KW-1185">Reference proteome</keyword>
<comment type="caution">
    <text evidence="2">The sequence shown here is derived from an EMBL/GenBank/DDBJ whole genome shotgun (WGS) entry which is preliminary data.</text>
</comment>
<organism evidence="2 3">
    <name type="scientific">Dreissena polymorpha</name>
    <name type="common">Zebra mussel</name>
    <name type="synonym">Mytilus polymorpha</name>
    <dbReference type="NCBI Taxonomy" id="45954"/>
    <lineage>
        <taxon>Eukaryota</taxon>
        <taxon>Metazoa</taxon>
        <taxon>Spiralia</taxon>
        <taxon>Lophotrochozoa</taxon>
        <taxon>Mollusca</taxon>
        <taxon>Bivalvia</taxon>
        <taxon>Autobranchia</taxon>
        <taxon>Heteroconchia</taxon>
        <taxon>Euheterodonta</taxon>
        <taxon>Imparidentia</taxon>
        <taxon>Neoheterodontei</taxon>
        <taxon>Myida</taxon>
        <taxon>Dreissenoidea</taxon>
        <taxon>Dreissenidae</taxon>
        <taxon>Dreissena</taxon>
    </lineage>
</organism>
<sequence length="64" mass="7155">MSQCTRFNPDRLTRSSTALEEEFSAPMPTMPPASTMHPLVASTGRRIPGRGRTPLGTRRTVWRV</sequence>
<proteinExistence type="predicted"/>
<dbReference type="Proteomes" id="UP000828390">
    <property type="component" value="Unassembled WGS sequence"/>
</dbReference>
<accession>A0A9D4JYG3</accession>